<proteinExistence type="predicted"/>
<feature type="transmembrane region" description="Helical" evidence="1">
    <location>
        <begin position="368"/>
        <end position="386"/>
    </location>
</feature>
<dbReference type="EMBL" id="JAQIPB010000001">
    <property type="protein sequence ID" value="MDA7415488.1"/>
    <property type="molecule type" value="Genomic_DNA"/>
</dbReference>
<feature type="transmembrane region" description="Helical" evidence="1">
    <location>
        <begin position="92"/>
        <end position="112"/>
    </location>
</feature>
<feature type="transmembrane region" description="Helical" evidence="1">
    <location>
        <begin position="165"/>
        <end position="192"/>
    </location>
</feature>
<dbReference type="AlphaFoldDB" id="A0AAE3N5Y9"/>
<evidence type="ECO:0000256" key="1">
    <source>
        <dbReference type="SAM" id="Phobius"/>
    </source>
</evidence>
<name>A0AAE3N5Y9_9BURK</name>
<dbReference type="Proteomes" id="UP001212602">
    <property type="component" value="Unassembled WGS sequence"/>
</dbReference>
<organism evidence="2 3">
    <name type="scientific">Xenophilus arseniciresistens</name>
    <dbReference type="NCBI Taxonomy" id="1283306"/>
    <lineage>
        <taxon>Bacteria</taxon>
        <taxon>Pseudomonadati</taxon>
        <taxon>Pseudomonadota</taxon>
        <taxon>Betaproteobacteria</taxon>
        <taxon>Burkholderiales</taxon>
        <taxon>Comamonadaceae</taxon>
        <taxon>Xenophilus</taxon>
    </lineage>
</organism>
<dbReference type="RefSeq" id="WP_271426739.1">
    <property type="nucleotide sequence ID" value="NZ_JAQIPB010000001.1"/>
</dbReference>
<accession>A0AAE3N5Y9</accession>
<keyword evidence="1" id="KW-0472">Membrane</keyword>
<feature type="transmembrane region" description="Helical" evidence="1">
    <location>
        <begin position="7"/>
        <end position="25"/>
    </location>
</feature>
<protein>
    <submittedName>
        <fullName evidence="2">Uncharacterized protein</fullName>
    </submittedName>
</protein>
<comment type="caution">
    <text evidence="2">The sequence shown here is derived from an EMBL/GenBank/DDBJ whole genome shotgun (WGS) entry which is preliminary data.</text>
</comment>
<feature type="transmembrane region" description="Helical" evidence="1">
    <location>
        <begin position="318"/>
        <end position="339"/>
    </location>
</feature>
<feature type="transmembrane region" description="Helical" evidence="1">
    <location>
        <begin position="204"/>
        <end position="227"/>
    </location>
</feature>
<feature type="transmembrane region" description="Helical" evidence="1">
    <location>
        <begin position="275"/>
        <end position="297"/>
    </location>
</feature>
<evidence type="ECO:0000313" key="2">
    <source>
        <dbReference type="EMBL" id="MDA7415488.1"/>
    </source>
</evidence>
<gene>
    <name evidence="2" type="ORF">PGB34_03850</name>
</gene>
<keyword evidence="1" id="KW-0812">Transmembrane</keyword>
<reference evidence="2" key="1">
    <citation type="submission" date="2023-01" db="EMBL/GenBank/DDBJ databases">
        <title>Xenophilus mangrovi sp. nov., isolated from soil of Mangrove nature reserve.</title>
        <authorList>
            <person name="Xu S."/>
            <person name="Liu Z."/>
            <person name="Xu Y."/>
        </authorList>
    </citation>
    <scope>NUCLEOTIDE SEQUENCE</scope>
    <source>
        <strain evidence="2">YW8</strain>
    </source>
</reference>
<feature type="transmembrane region" description="Helical" evidence="1">
    <location>
        <begin position="124"/>
        <end position="145"/>
    </location>
</feature>
<keyword evidence="3" id="KW-1185">Reference proteome</keyword>
<keyword evidence="1" id="KW-1133">Transmembrane helix</keyword>
<sequence length="389" mass="43419">MKLSSFGLSAVAAYTVIVVVGRILYPFGDEPDFSARAPYLIFSEKSWIDPYYWLQSMLDGINLSSNCSIQGGAFSFWSDIEFLTCSEPLPQVLRRIILTLFVSIPLIIAICFHRKQKIRPAPAHPAIVLGGSILLPGMTYYLGVLSYEQWTLVLSLLLVLVSRSYLIMGLIAVAVCAIDFGNGIVVLSYVLLTPIYRYFLRKKSLKFTVIVAVLQICVAGILGLAFLSAAGSLSALENKASAIEESLAGSDLVGKYPLILRPAITFMTAIFMTPAFVKIIPLYIVFGFAIFFGIIRLREYLNSLRMEEKKNSYELNEVNIILTDAIVALTTICSIVFILPTYSNAKYYIFLAPILLRPAFLVYAKTSIFFFMLMSQVVVFFFLMAFRLN</sequence>
<evidence type="ECO:0000313" key="3">
    <source>
        <dbReference type="Proteomes" id="UP001212602"/>
    </source>
</evidence>